<keyword evidence="1" id="KW-0805">Transcription regulation</keyword>
<dbReference type="PANTHER" id="PTHR46796">
    <property type="entry name" value="HTH-TYPE TRANSCRIPTIONAL ACTIVATOR RHAS-RELATED"/>
    <property type="match status" value="1"/>
</dbReference>
<dbReference type="GO" id="GO:0003700">
    <property type="term" value="F:DNA-binding transcription factor activity"/>
    <property type="evidence" value="ECO:0007669"/>
    <property type="project" value="InterPro"/>
</dbReference>
<comment type="caution">
    <text evidence="5">The sequence shown here is derived from an EMBL/GenBank/DDBJ whole genome shotgun (WGS) entry which is preliminary data.</text>
</comment>
<reference evidence="5 6" key="1">
    <citation type="submission" date="2018-02" db="EMBL/GenBank/DDBJ databases">
        <title>Genome sequencing of Solimonas sp. HR-BB.</title>
        <authorList>
            <person name="Lee Y."/>
            <person name="Jeon C.O."/>
        </authorList>
    </citation>
    <scope>NUCLEOTIDE SEQUENCE [LARGE SCALE GENOMIC DNA]</scope>
    <source>
        <strain evidence="5 6">HR-BB</strain>
    </source>
</reference>
<feature type="domain" description="HTH araC/xylS-type" evidence="4">
    <location>
        <begin position="186"/>
        <end position="286"/>
    </location>
</feature>
<keyword evidence="6" id="KW-1185">Reference proteome</keyword>
<protein>
    <submittedName>
        <fullName evidence="5">AraC family transcriptional regulator</fullName>
    </submittedName>
</protein>
<evidence type="ECO:0000256" key="1">
    <source>
        <dbReference type="ARBA" id="ARBA00023015"/>
    </source>
</evidence>
<dbReference type="Gene3D" id="1.10.10.60">
    <property type="entry name" value="Homeodomain-like"/>
    <property type="match status" value="1"/>
</dbReference>
<evidence type="ECO:0000313" key="5">
    <source>
        <dbReference type="EMBL" id="PPE72041.1"/>
    </source>
</evidence>
<dbReference type="PROSITE" id="PS01124">
    <property type="entry name" value="HTH_ARAC_FAMILY_2"/>
    <property type="match status" value="1"/>
</dbReference>
<dbReference type="InterPro" id="IPR009057">
    <property type="entry name" value="Homeodomain-like_sf"/>
</dbReference>
<gene>
    <name evidence="5" type="ORF">C3942_20305</name>
</gene>
<dbReference type="Pfam" id="PF12833">
    <property type="entry name" value="HTH_18"/>
    <property type="match status" value="1"/>
</dbReference>
<dbReference type="InterPro" id="IPR050204">
    <property type="entry name" value="AraC_XylS_family_regulators"/>
</dbReference>
<organism evidence="5 6">
    <name type="scientific">Solimonas fluminis</name>
    <dbReference type="NCBI Taxonomy" id="2086571"/>
    <lineage>
        <taxon>Bacteria</taxon>
        <taxon>Pseudomonadati</taxon>
        <taxon>Pseudomonadota</taxon>
        <taxon>Gammaproteobacteria</taxon>
        <taxon>Nevskiales</taxon>
        <taxon>Nevskiaceae</taxon>
        <taxon>Solimonas</taxon>
    </lineage>
</organism>
<dbReference type="SMART" id="SM00342">
    <property type="entry name" value="HTH_ARAC"/>
    <property type="match status" value="1"/>
</dbReference>
<evidence type="ECO:0000256" key="2">
    <source>
        <dbReference type="ARBA" id="ARBA00023125"/>
    </source>
</evidence>
<accession>A0A2S5TAK9</accession>
<dbReference type="AlphaFoldDB" id="A0A2S5TAK9"/>
<dbReference type="PRINTS" id="PR00032">
    <property type="entry name" value="HTHARAC"/>
</dbReference>
<keyword evidence="3" id="KW-0804">Transcription</keyword>
<dbReference type="Proteomes" id="UP000238220">
    <property type="component" value="Unassembled WGS sequence"/>
</dbReference>
<dbReference type="PANTHER" id="PTHR46796:SF6">
    <property type="entry name" value="ARAC SUBFAMILY"/>
    <property type="match status" value="1"/>
</dbReference>
<proteinExistence type="predicted"/>
<evidence type="ECO:0000256" key="3">
    <source>
        <dbReference type="ARBA" id="ARBA00023163"/>
    </source>
</evidence>
<dbReference type="GO" id="GO:0043565">
    <property type="term" value="F:sequence-specific DNA binding"/>
    <property type="evidence" value="ECO:0007669"/>
    <property type="project" value="InterPro"/>
</dbReference>
<dbReference type="InterPro" id="IPR018060">
    <property type="entry name" value="HTH_AraC"/>
</dbReference>
<evidence type="ECO:0000313" key="6">
    <source>
        <dbReference type="Proteomes" id="UP000238220"/>
    </source>
</evidence>
<keyword evidence="2" id="KW-0238">DNA-binding</keyword>
<sequence length="307" mass="33970">MMLTMKQGARATMEVKAALETPSAQVQLVHYRFGEPPESVVSMDDKIRVELCLNTRHRSARACFAGWQSSRYERIGEVFVVPPTIEMAARSDEDRPLSSVICLLELAPVLALFDRLPEMSERFLLLGLDVRDAQVRQGLLRLADEARHPGFASQILVESIAAQVSVDLLRYGMALPERSVQGGLAPWQLRRIEERLYEVREAPGLQELAGLCGLSVRQLTRAFRVARGCSVGQHVADRQIGHAKRLLAADESVASIAGTLGFSSSSNFCYAFRRATGLTPGQYRQALPSFRAIQHVRFPRPAALANS</sequence>
<evidence type="ECO:0000259" key="4">
    <source>
        <dbReference type="PROSITE" id="PS01124"/>
    </source>
</evidence>
<name>A0A2S5TAK9_9GAMM</name>
<dbReference type="InterPro" id="IPR020449">
    <property type="entry name" value="Tscrpt_reg_AraC-type_HTH"/>
</dbReference>
<dbReference type="EMBL" id="PSNW01000016">
    <property type="protein sequence ID" value="PPE72041.1"/>
    <property type="molecule type" value="Genomic_DNA"/>
</dbReference>
<dbReference type="SUPFAM" id="SSF46689">
    <property type="entry name" value="Homeodomain-like"/>
    <property type="match status" value="1"/>
</dbReference>